<dbReference type="Proteomes" id="UP000517523">
    <property type="component" value="Unassembled WGS sequence"/>
</dbReference>
<gene>
    <name evidence="2" type="ORF">FHS19_000028</name>
</gene>
<protein>
    <recommendedName>
        <fullName evidence="4">CYTH domain-containing protein</fullName>
    </recommendedName>
</protein>
<accession>A0A839TFR3</accession>
<name>A0A839TFR3_9BACL</name>
<evidence type="ECO:0008006" key="4">
    <source>
        <dbReference type="Google" id="ProtNLM"/>
    </source>
</evidence>
<evidence type="ECO:0000313" key="2">
    <source>
        <dbReference type="EMBL" id="MBB3125374.1"/>
    </source>
</evidence>
<reference evidence="2 3" key="1">
    <citation type="submission" date="2020-08" db="EMBL/GenBank/DDBJ databases">
        <title>Genomic Encyclopedia of Type Strains, Phase III (KMG-III): the genomes of soil and plant-associated and newly described type strains.</title>
        <authorList>
            <person name="Whitman W."/>
        </authorList>
    </citation>
    <scope>NUCLEOTIDE SEQUENCE [LARGE SCALE GENOMIC DNA]</scope>
    <source>
        <strain evidence="2 3">CECT 5831</strain>
    </source>
</reference>
<dbReference type="AlphaFoldDB" id="A0A839TFR3"/>
<dbReference type="RefSeq" id="WP_183576951.1">
    <property type="nucleotide sequence ID" value="NZ_JACHXJ010000001.1"/>
</dbReference>
<organism evidence="2 3">
    <name type="scientific">Paenibacillus rhizosphaerae</name>
    <dbReference type="NCBI Taxonomy" id="297318"/>
    <lineage>
        <taxon>Bacteria</taxon>
        <taxon>Bacillati</taxon>
        <taxon>Bacillota</taxon>
        <taxon>Bacilli</taxon>
        <taxon>Bacillales</taxon>
        <taxon>Paenibacillaceae</taxon>
        <taxon>Paenibacillus</taxon>
    </lineage>
</organism>
<dbReference type="EMBL" id="JACHXJ010000001">
    <property type="protein sequence ID" value="MBB3125374.1"/>
    <property type="molecule type" value="Genomic_DNA"/>
</dbReference>
<comment type="caution">
    <text evidence="2">The sequence shown here is derived from an EMBL/GenBank/DDBJ whole genome shotgun (WGS) entry which is preliminary data.</text>
</comment>
<feature type="signal peptide" evidence="1">
    <location>
        <begin position="1"/>
        <end position="20"/>
    </location>
</feature>
<keyword evidence="1" id="KW-0732">Signal</keyword>
<evidence type="ECO:0000256" key="1">
    <source>
        <dbReference type="SAM" id="SignalP"/>
    </source>
</evidence>
<sequence length="295" mass="33196">MLKKRNENRLLKLVRTTAVAAVLAGNAVLGTAMPAAADSAPAVPDYEVKLFMDPSVVLDSNHELKSSVRDYFGMPSSKTKISVEYLDTDDLDINKEGWDVRVRKLENYDDDEFELTYKMRYPIVDGNIDAALAQAAEDGFDADEDDYEAQVDWGYQKQTLSFSNKKTVSHDGYDGMDNLDEDDAIEEAIDHAPGKFEDWNGSNWGTDLLDDADKKGPVDGKRWTGEWNGREIDVEVYAIIQEDGSGYDYIVEASFKTDTRIEAAADHDLLQSDLTEEGWFLPTDELKTNMILNRY</sequence>
<feature type="chain" id="PRO_5038889349" description="CYTH domain-containing protein" evidence="1">
    <location>
        <begin position="21"/>
        <end position="295"/>
    </location>
</feature>
<evidence type="ECO:0000313" key="3">
    <source>
        <dbReference type="Proteomes" id="UP000517523"/>
    </source>
</evidence>
<proteinExistence type="predicted"/>